<evidence type="ECO:0000256" key="5">
    <source>
        <dbReference type="ARBA" id="ARBA00024416"/>
    </source>
</evidence>
<dbReference type="EMBL" id="FNNH01000011">
    <property type="protein sequence ID" value="SDW43880.1"/>
    <property type="molecule type" value="Genomic_DNA"/>
</dbReference>
<dbReference type="GO" id="GO:0106361">
    <property type="term" value="F:protein-arginine rhamnosyltransferase activity"/>
    <property type="evidence" value="ECO:0007669"/>
    <property type="project" value="InterPro"/>
</dbReference>
<protein>
    <recommendedName>
        <fullName evidence="5">Protein-arginine rhamnosyltransferase</fullName>
    </recommendedName>
    <alternativeName>
        <fullName evidence="6">EF-P arginine rhamnosyltransferase</fullName>
    </alternativeName>
</protein>
<keyword evidence="2" id="KW-0808">Transferase</keyword>
<evidence type="ECO:0000256" key="1">
    <source>
        <dbReference type="ARBA" id="ARBA00022676"/>
    </source>
</evidence>
<evidence type="ECO:0000256" key="4">
    <source>
        <dbReference type="ARBA" id="ARBA00024346"/>
    </source>
</evidence>
<keyword evidence="1" id="KW-0328">Glycosyltransferase</keyword>
<evidence type="ECO:0000256" key="3">
    <source>
        <dbReference type="ARBA" id="ARBA00024303"/>
    </source>
</evidence>
<name>A0A1H2TJ92_9PROT</name>
<dbReference type="Pfam" id="PF10093">
    <property type="entry name" value="EarP"/>
    <property type="match status" value="1"/>
</dbReference>
<comment type="catalytic activity">
    <reaction evidence="7">
        <text>dTDP-beta-L-rhamnose + L-arginyl-[protein] = N(omega)-(alpha-L-rhamnosyl)-L-arginyl-[protein] + dTDP + H(+)</text>
        <dbReference type="Rhea" id="RHEA:66692"/>
        <dbReference type="Rhea" id="RHEA-COMP:10532"/>
        <dbReference type="Rhea" id="RHEA-COMP:17096"/>
        <dbReference type="ChEBI" id="CHEBI:15378"/>
        <dbReference type="ChEBI" id="CHEBI:29965"/>
        <dbReference type="ChEBI" id="CHEBI:57510"/>
        <dbReference type="ChEBI" id="CHEBI:58369"/>
        <dbReference type="ChEBI" id="CHEBI:167445"/>
    </reaction>
    <physiologicalReaction direction="left-to-right" evidence="7">
        <dbReference type="Rhea" id="RHEA:66693"/>
    </physiologicalReaction>
</comment>
<sequence length="401" mass="45465">MRWDIFCRVIDNYGDIGVCWRLARQLVAEHGIAVRLWVDNVTSLQRICPDVDAFQEVQNCRGVEVRRWTEPLPELAPADVVIEAFGCELPENYVAAMVPTVSHSTGQAQSRLSLTRRKVKRVWINLEYLSAEQWVEGCHGLPSPHPYLPMIKHFFFPGFTPMTGGLLREKGLLMQRDVLQHNLAELWCQLDLPLPISSEITISLFCYDSAPISNLLDAWAASTTAIRCLLPEGKALGQAANWAGRTGLAVGDSVQRGNLLLQIIPFLPQEHYDLLLWACDCNFVRGEDSFVRAQWAARPLIWQIYPQQENVHQIKLDAFLYRYCQGLAEEAVAALCSFHHNWNSGGCLDWDDFWQHHAELQSHAAAWAGQLAQLIDLASNLVSFCKNKLSCKNLNFKRDKK</sequence>
<evidence type="ECO:0000313" key="8">
    <source>
        <dbReference type="EMBL" id="SDW43880.1"/>
    </source>
</evidence>
<comment type="similarity">
    <text evidence="4">Belongs to the glycosyltransferase 104 family.</text>
</comment>
<dbReference type="Proteomes" id="UP000183454">
    <property type="component" value="Unassembled WGS sequence"/>
</dbReference>
<gene>
    <name evidence="8" type="ORF">SAMN05421882_101139</name>
</gene>
<dbReference type="InterPro" id="IPR016633">
    <property type="entry name" value="EarP"/>
</dbReference>
<organism evidence="8 9">
    <name type="scientific">Nitrosomonas communis</name>
    <dbReference type="NCBI Taxonomy" id="44574"/>
    <lineage>
        <taxon>Bacteria</taxon>
        <taxon>Pseudomonadati</taxon>
        <taxon>Pseudomonadota</taxon>
        <taxon>Betaproteobacteria</taxon>
        <taxon>Nitrosomonadales</taxon>
        <taxon>Nitrosomonadaceae</taxon>
        <taxon>Nitrosomonas</taxon>
    </lineage>
</organism>
<dbReference type="AlphaFoldDB" id="A0A1H2TJ92"/>
<accession>A0A1H2TJ92</accession>
<evidence type="ECO:0000313" key="9">
    <source>
        <dbReference type="Proteomes" id="UP000183454"/>
    </source>
</evidence>
<evidence type="ECO:0000256" key="2">
    <source>
        <dbReference type="ARBA" id="ARBA00022679"/>
    </source>
</evidence>
<proteinExistence type="inferred from homology"/>
<evidence type="ECO:0000256" key="6">
    <source>
        <dbReference type="ARBA" id="ARBA00030025"/>
    </source>
</evidence>
<dbReference type="NCBIfam" id="TIGR03837">
    <property type="entry name" value="efp_Arg_rhamno"/>
    <property type="match status" value="1"/>
</dbReference>
<reference evidence="8 9" key="1">
    <citation type="submission" date="2016-10" db="EMBL/GenBank/DDBJ databases">
        <authorList>
            <person name="de Groot N.N."/>
        </authorList>
    </citation>
    <scope>NUCLEOTIDE SEQUENCE [LARGE SCALE GENOMIC DNA]</scope>
    <source>
        <strain evidence="8 9">Nm110</strain>
    </source>
</reference>
<dbReference type="PIRSF" id="PIRSF015557">
    <property type="entry name" value="UCP015557"/>
    <property type="match status" value="1"/>
</dbReference>
<comment type="function">
    <text evidence="3">Protein-arginine rhamnosyltransferase that catalyzes the transfer of a single rhamnose to elongation factor P (EF-P) on 'Lys-32', a modification required for EF-P-dependent rescue of polyproline stalled ribosomes.</text>
</comment>
<evidence type="ECO:0000256" key="7">
    <source>
        <dbReference type="ARBA" id="ARBA00048472"/>
    </source>
</evidence>